<dbReference type="AlphaFoldDB" id="A0A370DFD0"/>
<comment type="caution">
    <text evidence="4">The sequence shown here is derived from an EMBL/GenBank/DDBJ whole genome shotgun (WGS) entry which is preliminary data.</text>
</comment>
<dbReference type="InterPro" id="IPR028994">
    <property type="entry name" value="Integrin_alpha_N"/>
</dbReference>
<dbReference type="Gene3D" id="2.130.10.130">
    <property type="entry name" value="Integrin alpha, N-terminal"/>
    <property type="match status" value="1"/>
</dbReference>
<keyword evidence="2" id="KW-0677">Repeat</keyword>
<evidence type="ECO:0000313" key="4">
    <source>
        <dbReference type="EMBL" id="RDH83612.1"/>
    </source>
</evidence>
<dbReference type="InterPro" id="IPR013517">
    <property type="entry name" value="FG-GAP"/>
</dbReference>
<evidence type="ECO:0000256" key="2">
    <source>
        <dbReference type="ARBA" id="ARBA00022737"/>
    </source>
</evidence>
<gene>
    <name evidence="4" type="ORF">DIZ78_13975</name>
</gene>
<dbReference type="SUPFAM" id="SSF50965">
    <property type="entry name" value="Galactose oxidase, central domain"/>
    <property type="match status" value="1"/>
</dbReference>
<proteinExistence type="predicted"/>
<evidence type="ECO:0000256" key="1">
    <source>
        <dbReference type="ARBA" id="ARBA00022729"/>
    </source>
</evidence>
<name>A0A370DFD0_9GAMM</name>
<dbReference type="PANTHER" id="PTHR36220:SF1">
    <property type="entry name" value="GAMMA TUBULIN COMPLEX COMPONENT C-TERMINAL DOMAIN-CONTAINING PROTEIN"/>
    <property type="match status" value="1"/>
</dbReference>
<dbReference type="InterPro" id="IPR013519">
    <property type="entry name" value="Int_alpha_beta-p"/>
</dbReference>
<evidence type="ECO:0000313" key="5">
    <source>
        <dbReference type="Proteomes" id="UP000254771"/>
    </source>
</evidence>
<keyword evidence="1" id="KW-0732">Signal</keyword>
<dbReference type="Pfam" id="PF14312">
    <property type="entry name" value="FG-GAP_2"/>
    <property type="match status" value="4"/>
</dbReference>
<dbReference type="PROSITE" id="PS51470">
    <property type="entry name" value="FG_GAP"/>
    <property type="match status" value="1"/>
</dbReference>
<keyword evidence="3" id="KW-0325">Glycoprotein</keyword>
<dbReference type="Proteomes" id="UP000254771">
    <property type="component" value="Unassembled WGS sequence"/>
</dbReference>
<protein>
    <recommendedName>
        <fullName evidence="6">PKD domain-containing protein</fullName>
    </recommendedName>
</protein>
<organism evidence="4 5">
    <name type="scientific">endosymbiont of Escarpia spicata</name>
    <dbReference type="NCBI Taxonomy" id="2200908"/>
    <lineage>
        <taxon>Bacteria</taxon>
        <taxon>Pseudomonadati</taxon>
        <taxon>Pseudomonadota</taxon>
        <taxon>Gammaproteobacteria</taxon>
        <taxon>sulfur-oxidizing symbionts</taxon>
    </lineage>
</organism>
<evidence type="ECO:0008006" key="6">
    <source>
        <dbReference type="Google" id="ProtNLM"/>
    </source>
</evidence>
<sequence length="298" mass="30937">MRDPATGIWTQQQKLLASDAAAYHIFGKSVAISGDTAIVGADYSTGIANDTGFAYIFVRDPSTGVWTEQEKLAPSDGVVNDYFGYRVAIDGETAVVGSGLIGGSSYTYKYNSATGIWDESKLIRTNTSEAVGRNVSIRGDMAITGAPFLTSYGSAYIFERNPLSGDWAEQQMLIQSDATSHGNFGYSVAIDSDLAVVGAYTASNGGAAYAFVRDPVSGVWGSQKLQASDGTSGGQFGGSVSISGDTIIVGAYGATGIEDFAGAAYVYTNTVVASPDITVTDSVAPIDDLQVSFGDVPS</sequence>
<keyword evidence="5" id="KW-1185">Reference proteome</keyword>
<dbReference type="PANTHER" id="PTHR36220">
    <property type="entry name" value="UNNAMED PRODUCT"/>
    <property type="match status" value="1"/>
</dbReference>
<accession>A0A370DFD0</accession>
<dbReference type="EMBL" id="QFXE01000018">
    <property type="protein sequence ID" value="RDH83612.1"/>
    <property type="molecule type" value="Genomic_DNA"/>
</dbReference>
<reference evidence="4 5" key="1">
    <citation type="journal article" date="2018" name="ISME J.">
        <title>Endosymbiont genomes yield clues of tubeworm success.</title>
        <authorList>
            <person name="Li Y."/>
            <person name="Liles M.R."/>
            <person name="Halanych K.M."/>
        </authorList>
    </citation>
    <scope>NUCLEOTIDE SEQUENCE [LARGE SCALE GENOMIC DNA]</scope>
    <source>
        <strain evidence="4">A1462</strain>
    </source>
</reference>
<dbReference type="InterPro" id="IPR011043">
    <property type="entry name" value="Gal_Oxase/kelch_b-propeller"/>
</dbReference>
<evidence type="ECO:0000256" key="3">
    <source>
        <dbReference type="ARBA" id="ARBA00023180"/>
    </source>
</evidence>